<comment type="caution">
    <text evidence="2">The sequence shown here is derived from an EMBL/GenBank/DDBJ whole genome shotgun (WGS) entry which is preliminary data.</text>
</comment>
<dbReference type="InterPro" id="IPR010093">
    <property type="entry name" value="SinI_DNA-bd"/>
</dbReference>
<dbReference type="Pfam" id="PF12728">
    <property type="entry name" value="HTH_17"/>
    <property type="match status" value="1"/>
</dbReference>
<gene>
    <name evidence="2" type="ORF">L0P03_10155</name>
</gene>
<evidence type="ECO:0000313" key="2">
    <source>
        <dbReference type="EMBL" id="MCG4960207.1"/>
    </source>
</evidence>
<accession>A0AAW5CDI8</accession>
<dbReference type="GO" id="GO:0003677">
    <property type="term" value="F:DNA binding"/>
    <property type="evidence" value="ECO:0007669"/>
    <property type="project" value="InterPro"/>
</dbReference>
<protein>
    <submittedName>
        <fullName evidence="2">Helix-turn-helix domain-containing protein</fullName>
    </submittedName>
</protein>
<dbReference type="AlphaFoldDB" id="A0AAW5CDI8"/>
<sequence length="96" mass="10823">MEQSIIIPVSLDDLKQIVTEAVSEAVTGSLDRFIPDEKRYLTRKEVAGKFHVSLSTVHAWINSGKIQAVKIGRRTLFDLSEVENATSPKYKRLQHS</sequence>
<evidence type="ECO:0000313" key="3">
    <source>
        <dbReference type="Proteomes" id="UP001199750"/>
    </source>
</evidence>
<dbReference type="NCBIfam" id="TIGR01764">
    <property type="entry name" value="excise"/>
    <property type="match status" value="1"/>
</dbReference>
<name>A0AAW5CDI8_9BACT</name>
<dbReference type="Proteomes" id="UP001199750">
    <property type="component" value="Unassembled WGS sequence"/>
</dbReference>
<proteinExistence type="predicted"/>
<feature type="domain" description="Helix-turn-helix" evidence="1">
    <location>
        <begin position="40"/>
        <end position="83"/>
    </location>
</feature>
<dbReference type="EMBL" id="JAKNDN010000018">
    <property type="protein sequence ID" value="MCG4960207.1"/>
    <property type="molecule type" value="Genomic_DNA"/>
</dbReference>
<reference evidence="2" key="1">
    <citation type="submission" date="2022-01" db="EMBL/GenBank/DDBJ databases">
        <title>Collection of gut derived symbiotic bacterial strains cultured from healthy donors.</title>
        <authorList>
            <person name="Lin H."/>
            <person name="Kohout C."/>
            <person name="Waligurski E."/>
            <person name="Pamer E.G."/>
        </authorList>
    </citation>
    <scope>NUCLEOTIDE SEQUENCE</scope>
    <source>
        <strain evidence="2">DFI.1.149</strain>
    </source>
</reference>
<dbReference type="RefSeq" id="WP_217773870.1">
    <property type="nucleotide sequence ID" value="NZ_JAHONW010000013.1"/>
</dbReference>
<dbReference type="InterPro" id="IPR041657">
    <property type="entry name" value="HTH_17"/>
</dbReference>
<evidence type="ECO:0000259" key="1">
    <source>
        <dbReference type="Pfam" id="PF12728"/>
    </source>
</evidence>
<organism evidence="2 3">
    <name type="scientific">Odoribacter splanchnicus</name>
    <dbReference type="NCBI Taxonomy" id="28118"/>
    <lineage>
        <taxon>Bacteria</taxon>
        <taxon>Pseudomonadati</taxon>
        <taxon>Bacteroidota</taxon>
        <taxon>Bacteroidia</taxon>
        <taxon>Bacteroidales</taxon>
        <taxon>Odoribacteraceae</taxon>
        <taxon>Odoribacter</taxon>
    </lineage>
</organism>